<accession>A0A9P4Q8R5</accession>
<feature type="compositionally biased region" description="Low complexity" evidence="1">
    <location>
        <begin position="72"/>
        <end position="117"/>
    </location>
</feature>
<proteinExistence type="predicted"/>
<feature type="region of interest" description="Disordered" evidence="1">
    <location>
        <begin position="266"/>
        <end position="286"/>
    </location>
</feature>
<evidence type="ECO:0000256" key="1">
    <source>
        <dbReference type="SAM" id="MobiDB-lite"/>
    </source>
</evidence>
<dbReference type="EMBL" id="MU003788">
    <property type="protein sequence ID" value="KAF2721670.1"/>
    <property type="molecule type" value="Genomic_DNA"/>
</dbReference>
<keyword evidence="2" id="KW-0472">Membrane</keyword>
<organism evidence="3 4">
    <name type="scientific">Polychaeton citri CBS 116435</name>
    <dbReference type="NCBI Taxonomy" id="1314669"/>
    <lineage>
        <taxon>Eukaryota</taxon>
        <taxon>Fungi</taxon>
        <taxon>Dikarya</taxon>
        <taxon>Ascomycota</taxon>
        <taxon>Pezizomycotina</taxon>
        <taxon>Dothideomycetes</taxon>
        <taxon>Dothideomycetidae</taxon>
        <taxon>Capnodiales</taxon>
        <taxon>Capnodiaceae</taxon>
        <taxon>Polychaeton</taxon>
    </lineage>
</organism>
<keyword evidence="2" id="KW-0812">Transmembrane</keyword>
<evidence type="ECO:0000256" key="2">
    <source>
        <dbReference type="SAM" id="Phobius"/>
    </source>
</evidence>
<sequence>MYLCLPNDTLLTIVLATSLSEQSTVSFATSSLSDSDSNSNSTTSTTRSGSDSSSTGLGLVVFSTNSDGDVFTSTRSESSSLSSNPSSSVSSTETSPSSSQTAASSSHSSGRTTTNSHGSSIVVYQTVSASSNGDGSIQQITYYSTQIITPNVAGASAVETGSSSTSSPTTANGGGGGSDNSPPASTVAGGVVGGVAGLAFIVLLAMLLLRWYRRKGTHEALKGVGSASAIGSVDDDQPRGPSGPGMAERAGLMPIMSAVPGMFRHQNRSTEASTSEPSERGFTRVSGRKLPSAFSEGMTGPTQHLPIPIPYSEMGNASTANFGESDPFVDHPGPYSDARYGAVGAAGMVPVSTHEGEQLQMSPGPARKPTVHHGGPYNVTPSSSTMAASPSHSLAPGSDGFGSPPNSTTAFLRSETPASLVDSRGSRFMEEV</sequence>
<reference evidence="3" key="1">
    <citation type="journal article" date="2020" name="Stud. Mycol.">
        <title>101 Dothideomycetes genomes: a test case for predicting lifestyles and emergence of pathogens.</title>
        <authorList>
            <person name="Haridas S."/>
            <person name="Albert R."/>
            <person name="Binder M."/>
            <person name="Bloem J."/>
            <person name="Labutti K."/>
            <person name="Salamov A."/>
            <person name="Andreopoulos B."/>
            <person name="Baker S."/>
            <person name="Barry K."/>
            <person name="Bills G."/>
            <person name="Bluhm B."/>
            <person name="Cannon C."/>
            <person name="Castanera R."/>
            <person name="Culley D."/>
            <person name="Daum C."/>
            <person name="Ezra D."/>
            <person name="Gonzalez J."/>
            <person name="Henrissat B."/>
            <person name="Kuo A."/>
            <person name="Liang C."/>
            <person name="Lipzen A."/>
            <person name="Lutzoni F."/>
            <person name="Magnuson J."/>
            <person name="Mondo S."/>
            <person name="Nolan M."/>
            <person name="Ohm R."/>
            <person name="Pangilinan J."/>
            <person name="Park H.-J."/>
            <person name="Ramirez L."/>
            <person name="Alfaro M."/>
            <person name="Sun H."/>
            <person name="Tritt A."/>
            <person name="Yoshinaga Y."/>
            <person name="Zwiers L.-H."/>
            <person name="Turgeon B."/>
            <person name="Goodwin S."/>
            <person name="Spatafora J."/>
            <person name="Crous P."/>
            <person name="Grigoriev I."/>
        </authorList>
    </citation>
    <scope>NUCLEOTIDE SEQUENCE</scope>
    <source>
        <strain evidence="3">CBS 116435</strain>
    </source>
</reference>
<dbReference type="OrthoDB" id="5421784at2759"/>
<feature type="compositionally biased region" description="Low complexity" evidence="1">
    <location>
        <begin position="380"/>
        <end position="393"/>
    </location>
</feature>
<feature type="region of interest" description="Disordered" evidence="1">
    <location>
        <begin position="228"/>
        <end position="248"/>
    </location>
</feature>
<dbReference type="Proteomes" id="UP000799441">
    <property type="component" value="Unassembled WGS sequence"/>
</dbReference>
<feature type="region of interest" description="Disordered" evidence="1">
    <location>
        <begin position="28"/>
        <end position="56"/>
    </location>
</feature>
<comment type="caution">
    <text evidence="3">The sequence shown here is derived from an EMBL/GenBank/DDBJ whole genome shotgun (WGS) entry which is preliminary data.</text>
</comment>
<feature type="region of interest" description="Disordered" evidence="1">
    <location>
        <begin position="356"/>
        <end position="432"/>
    </location>
</feature>
<dbReference type="AlphaFoldDB" id="A0A9P4Q8R5"/>
<evidence type="ECO:0000313" key="3">
    <source>
        <dbReference type="EMBL" id="KAF2721670.1"/>
    </source>
</evidence>
<keyword evidence="2" id="KW-1133">Transmembrane helix</keyword>
<feature type="region of interest" description="Disordered" evidence="1">
    <location>
        <begin position="157"/>
        <end position="182"/>
    </location>
</feature>
<keyword evidence="4" id="KW-1185">Reference proteome</keyword>
<feature type="region of interest" description="Disordered" evidence="1">
    <location>
        <begin position="71"/>
        <end position="117"/>
    </location>
</feature>
<name>A0A9P4Q8R5_9PEZI</name>
<feature type="transmembrane region" description="Helical" evidence="2">
    <location>
        <begin position="187"/>
        <end position="209"/>
    </location>
</feature>
<protein>
    <submittedName>
        <fullName evidence="3">Uncharacterized protein</fullName>
    </submittedName>
</protein>
<evidence type="ECO:0000313" key="4">
    <source>
        <dbReference type="Proteomes" id="UP000799441"/>
    </source>
</evidence>
<gene>
    <name evidence="3" type="ORF">K431DRAFT_65946</name>
</gene>
<feature type="compositionally biased region" description="Low complexity" evidence="1">
    <location>
        <begin position="157"/>
        <end position="171"/>
    </location>
</feature>